<proteinExistence type="predicted"/>
<comment type="caution">
    <text evidence="2">The sequence shown here is derived from an EMBL/GenBank/DDBJ whole genome shotgun (WGS) entry which is preliminary data.</text>
</comment>
<gene>
    <name evidence="2" type="ORF">Acr_08g0000380</name>
</gene>
<protein>
    <submittedName>
        <fullName evidence="2">Uncharacterized protein</fullName>
    </submittedName>
</protein>
<reference evidence="2 3" key="1">
    <citation type="submission" date="2019-07" db="EMBL/GenBank/DDBJ databases">
        <title>De Novo Assembly of kiwifruit Actinidia rufa.</title>
        <authorList>
            <person name="Sugita-Konishi S."/>
            <person name="Sato K."/>
            <person name="Mori E."/>
            <person name="Abe Y."/>
            <person name="Kisaki G."/>
            <person name="Hamano K."/>
            <person name="Suezawa K."/>
            <person name="Otani M."/>
            <person name="Fukuda T."/>
            <person name="Manabe T."/>
            <person name="Gomi K."/>
            <person name="Tabuchi M."/>
            <person name="Akimitsu K."/>
            <person name="Kataoka I."/>
        </authorList>
    </citation>
    <scope>NUCLEOTIDE SEQUENCE [LARGE SCALE GENOMIC DNA]</scope>
    <source>
        <strain evidence="3">cv. Fuchu</strain>
    </source>
</reference>
<evidence type="ECO:0000256" key="1">
    <source>
        <dbReference type="SAM" id="MobiDB-lite"/>
    </source>
</evidence>
<dbReference type="EMBL" id="BJWL01000008">
    <property type="protein sequence ID" value="GFY91642.1"/>
    <property type="molecule type" value="Genomic_DNA"/>
</dbReference>
<keyword evidence="3" id="KW-1185">Reference proteome</keyword>
<dbReference type="AlphaFoldDB" id="A0A7J0EYX6"/>
<dbReference type="OrthoDB" id="2272416at2759"/>
<dbReference type="Proteomes" id="UP000585474">
    <property type="component" value="Unassembled WGS sequence"/>
</dbReference>
<organism evidence="2 3">
    <name type="scientific">Actinidia rufa</name>
    <dbReference type="NCBI Taxonomy" id="165716"/>
    <lineage>
        <taxon>Eukaryota</taxon>
        <taxon>Viridiplantae</taxon>
        <taxon>Streptophyta</taxon>
        <taxon>Embryophyta</taxon>
        <taxon>Tracheophyta</taxon>
        <taxon>Spermatophyta</taxon>
        <taxon>Magnoliopsida</taxon>
        <taxon>eudicotyledons</taxon>
        <taxon>Gunneridae</taxon>
        <taxon>Pentapetalae</taxon>
        <taxon>asterids</taxon>
        <taxon>Ericales</taxon>
        <taxon>Actinidiaceae</taxon>
        <taxon>Actinidia</taxon>
    </lineage>
</organism>
<evidence type="ECO:0000313" key="2">
    <source>
        <dbReference type="EMBL" id="GFY91642.1"/>
    </source>
</evidence>
<evidence type="ECO:0000313" key="3">
    <source>
        <dbReference type="Proteomes" id="UP000585474"/>
    </source>
</evidence>
<accession>A0A7J0EYX6</accession>
<feature type="region of interest" description="Disordered" evidence="1">
    <location>
        <begin position="77"/>
        <end position="98"/>
    </location>
</feature>
<sequence>MDDQTLETLSHNCNYIVTDPSNDPSSNCKADSCGAPSLLYNSALVPKIDVKIDTNFLDSTSDQTLDTVTHVTARGRERPLPGARGARGAHGNREEGDGENHLESVIGGGANAPGGNVGGVRGTPPTAFGSAEFMQVVFTAIEGELDPLVAEVWLEQVTRALDTILVTE</sequence>
<name>A0A7J0EYX6_9ERIC</name>